<keyword evidence="2" id="KW-1185">Reference proteome</keyword>
<organism evidence="1 2">
    <name type="scientific">Nelumbo nucifera</name>
    <name type="common">Sacred lotus</name>
    <dbReference type="NCBI Taxonomy" id="4432"/>
    <lineage>
        <taxon>Eukaryota</taxon>
        <taxon>Viridiplantae</taxon>
        <taxon>Streptophyta</taxon>
        <taxon>Embryophyta</taxon>
        <taxon>Tracheophyta</taxon>
        <taxon>Spermatophyta</taxon>
        <taxon>Magnoliopsida</taxon>
        <taxon>Proteales</taxon>
        <taxon>Nelumbonaceae</taxon>
        <taxon>Nelumbo</taxon>
    </lineage>
</organism>
<protein>
    <submittedName>
        <fullName evidence="1">Uncharacterized protein</fullName>
    </submittedName>
</protein>
<reference evidence="1 2" key="1">
    <citation type="journal article" date="2020" name="Mol. Biol. Evol.">
        <title>Distinct Expression and Methylation Patterns for Genes with Different Fates following a Single Whole-Genome Duplication in Flowering Plants.</title>
        <authorList>
            <person name="Shi T."/>
            <person name="Rahmani R.S."/>
            <person name="Gugger P.F."/>
            <person name="Wang M."/>
            <person name="Li H."/>
            <person name="Zhang Y."/>
            <person name="Li Z."/>
            <person name="Wang Q."/>
            <person name="Van de Peer Y."/>
            <person name="Marchal K."/>
            <person name="Chen J."/>
        </authorList>
    </citation>
    <scope>NUCLEOTIDE SEQUENCE [LARGE SCALE GENOMIC DNA]</scope>
    <source>
        <tissue evidence="1">Leaf</tissue>
    </source>
</reference>
<name>A0A822YNW1_NELNU</name>
<evidence type="ECO:0000313" key="1">
    <source>
        <dbReference type="EMBL" id="DAD35884.1"/>
    </source>
</evidence>
<dbReference type="EMBL" id="DUZY01000004">
    <property type="protein sequence ID" value="DAD35884.1"/>
    <property type="molecule type" value="Genomic_DNA"/>
</dbReference>
<accession>A0A822YNW1</accession>
<dbReference type="Proteomes" id="UP000607653">
    <property type="component" value="Unassembled WGS sequence"/>
</dbReference>
<comment type="caution">
    <text evidence="1">The sequence shown here is derived from an EMBL/GenBank/DDBJ whole genome shotgun (WGS) entry which is preliminary data.</text>
</comment>
<proteinExistence type="predicted"/>
<evidence type="ECO:0000313" key="2">
    <source>
        <dbReference type="Proteomes" id="UP000607653"/>
    </source>
</evidence>
<gene>
    <name evidence="1" type="ORF">HUJ06_006524</name>
</gene>
<sequence>MESNKKVEEVGIGYSHSSIKKARLQSTLSALLDDPILADIPKKPTLTDVDTLISLELGSAMRISVLKMDGTTFGGMCGQIFVSPTIMRSSLMITPCFRFMVSVITLRSTMFPLLCHGCLGDTPGGESTGSFMVLAKDHD</sequence>
<dbReference type="AlphaFoldDB" id="A0A822YNW1"/>